<keyword evidence="1" id="KW-0472">Membrane</keyword>
<keyword evidence="1" id="KW-0812">Transmembrane</keyword>
<accession>A0A917C223</accession>
<keyword evidence="1" id="KW-1133">Transmembrane helix</keyword>
<evidence type="ECO:0000313" key="3">
    <source>
        <dbReference type="Proteomes" id="UP000606044"/>
    </source>
</evidence>
<feature type="transmembrane region" description="Helical" evidence="1">
    <location>
        <begin position="36"/>
        <end position="61"/>
    </location>
</feature>
<dbReference type="Proteomes" id="UP000606044">
    <property type="component" value="Unassembled WGS sequence"/>
</dbReference>
<protein>
    <submittedName>
        <fullName evidence="2">Uncharacterized protein</fullName>
    </submittedName>
</protein>
<evidence type="ECO:0000313" key="2">
    <source>
        <dbReference type="EMBL" id="GGF67989.1"/>
    </source>
</evidence>
<reference evidence="2" key="2">
    <citation type="submission" date="2020-09" db="EMBL/GenBank/DDBJ databases">
        <authorList>
            <person name="Sun Q."/>
            <person name="Sedlacek I."/>
        </authorList>
    </citation>
    <scope>NUCLEOTIDE SEQUENCE</scope>
    <source>
        <strain evidence="2">CCM 7897</strain>
    </source>
</reference>
<name>A0A917C223_9HYPH</name>
<dbReference type="EMBL" id="BMCT01000004">
    <property type="protein sequence ID" value="GGF67989.1"/>
    <property type="molecule type" value="Genomic_DNA"/>
</dbReference>
<proteinExistence type="predicted"/>
<organism evidence="2 3">
    <name type="scientific">Azorhizobium oxalatiphilum</name>
    <dbReference type="NCBI Taxonomy" id="980631"/>
    <lineage>
        <taxon>Bacteria</taxon>
        <taxon>Pseudomonadati</taxon>
        <taxon>Pseudomonadota</taxon>
        <taxon>Alphaproteobacteria</taxon>
        <taxon>Hyphomicrobiales</taxon>
        <taxon>Xanthobacteraceae</taxon>
        <taxon>Azorhizobium</taxon>
    </lineage>
</organism>
<sequence>MSVAPLIQVGLAATVSQICYWTRVSSTPLPRSFRNVILGHLLSFAGRLSFIFGAALFSFYFLRHMPAMELERLDIGSALRGSFLIAILFVLFCYSLELERLGVALQMPSVRTAKDASD</sequence>
<feature type="transmembrane region" description="Helical" evidence="1">
    <location>
        <begin position="81"/>
        <end position="98"/>
    </location>
</feature>
<dbReference type="AlphaFoldDB" id="A0A917C223"/>
<reference evidence="2" key="1">
    <citation type="journal article" date="2014" name="Int. J. Syst. Evol. Microbiol.">
        <title>Complete genome sequence of Corynebacterium casei LMG S-19264T (=DSM 44701T), isolated from a smear-ripened cheese.</title>
        <authorList>
            <consortium name="US DOE Joint Genome Institute (JGI-PGF)"/>
            <person name="Walter F."/>
            <person name="Albersmeier A."/>
            <person name="Kalinowski J."/>
            <person name="Ruckert C."/>
        </authorList>
    </citation>
    <scope>NUCLEOTIDE SEQUENCE</scope>
    <source>
        <strain evidence="2">CCM 7897</strain>
    </source>
</reference>
<gene>
    <name evidence="2" type="ORF">GCM10007301_29630</name>
</gene>
<comment type="caution">
    <text evidence="2">The sequence shown here is derived from an EMBL/GenBank/DDBJ whole genome shotgun (WGS) entry which is preliminary data.</text>
</comment>
<keyword evidence="3" id="KW-1185">Reference proteome</keyword>
<evidence type="ECO:0000256" key="1">
    <source>
        <dbReference type="SAM" id="Phobius"/>
    </source>
</evidence>